<sequence length="299" mass="35038">MPTAPVLFIIFNRPVVTQTVFTVIREARPKQLFVAADGPRPHKAGEASLCEQTRQIINQIDWDCAVYTLFQEQNLGCKRAVSSAIDWFFSHAEEGIILEDDCLPDLTFFSFCTDLLIRYRSNERVMHIGGITFQPDNQLFKEASYYFSGFTPIWGWATWRRAWAHYKVDPTDNLRNLKLEPPYFSDRQQWYIKQVQAGRMDTWDVQWLVAVRSHNGLSIIPAVSLIRNIGFGMDATHTLRQPKWLDQLRYGSITHLVHPSDISINQEADWYEAQHIHRQPWYMKFVEFVYFPIKALFSR</sequence>
<dbReference type="EMBL" id="JBHUOM010000048">
    <property type="protein sequence ID" value="MFD2938162.1"/>
    <property type="molecule type" value="Genomic_DNA"/>
</dbReference>
<proteinExistence type="predicted"/>
<organism evidence="1 2">
    <name type="scientific">Spirosoma flavum</name>
    <dbReference type="NCBI Taxonomy" id="2048557"/>
    <lineage>
        <taxon>Bacteria</taxon>
        <taxon>Pseudomonadati</taxon>
        <taxon>Bacteroidota</taxon>
        <taxon>Cytophagia</taxon>
        <taxon>Cytophagales</taxon>
        <taxon>Cytophagaceae</taxon>
        <taxon>Spirosoma</taxon>
    </lineage>
</organism>
<keyword evidence="2" id="KW-1185">Reference proteome</keyword>
<evidence type="ECO:0000313" key="1">
    <source>
        <dbReference type="EMBL" id="MFD2938162.1"/>
    </source>
</evidence>
<reference evidence="2" key="1">
    <citation type="journal article" date="2019" name="Int. J. Syst. Evol. Microbiol.">
        <title>The Global Catalogue of Microorganisms (GCM) 10K type strain sequencing project: providing services to taxonomists for standard genome sequencing and annotation.</title>
        <authorList>
            <consortium name="The Broad Institute Genomics Platform"/>
            <consortium name="The Broad Institute Genome Sequencing Center for Infectious Disease"/>
            <person name="Wu L."/>
            <person name="Ma J."/>
        </authorList>
    </citation>
    <scope>NUCLEOTIDE SEQUENCE [LARGE SCALE GENOMIC DNA]</scope>
    <source>
        <strain evidence="2">KCTC 52490</strain>
    </source>
</reference>
<dbReference type="Proteomes" id="UP001597512">
    <property type="component" value="Unassembled WGS sequence"/>
</dbReference>
<keyword evidence="1" id="KW-0808">Transferase</keyword>
<dbReference type="Gene3D" id="3.90.550.10">
    <property type="entry name" value="Spore Coat Polysaccharide Biosynthesis Protein SpsA, Chain A"/>
    <property type="match status" value="1"/>
</dbReference>
<gene>
    <name evidence="1" type="ORF">ACFS25_30640</name>
</gene>
<dbReference type="InterPro" id="IPR029044">
    <property type="entry name" value="Nucleotide-diphossugar_trans"/>
</dbReference>
<dbReference type="SUPFAM" id="SSF53448">
    <property type="entry name" value="Nucleotide-diphospho-sugar transferases"/>
    <property type="match status" value="1"/>
</dbReference>
<evidence type="ECO:0000313" key="2">
    <source>
        <dbReference type="Proteomes" id="UP001597512"/>
    </source>
</evidence>
<protein>
    <submittedName>
        <fullName evidence="1">Nucleotide-diphospho-sugar transferase</fullName>
    </submittedName>
</protein>
<name>A0ABW6ARY8_9BACT</name>
<comment type="caution">
    <text evidence="1">The sequence shown here is derived from an EMBL/GenBank/DDBJ whole genome shotgun (WGS) entry which is preliminary data.</text>
</comment>
<dbReference type="GO" id="GO:0016740">
    <property type="term" value="F:transferase activity"/>
    <property type="evidence" value="ECO:0007669"/>
    <property type="project" value="UniProtKB-KW"/>
</dbReference>
<accession>A0ABW6ARY8</accession>